<comment type="caution">
    <text evidence="1">The sequence shown here is derived from an EMBL/GenBank/DDBJ whole genome shotgun (WGS) entry which is preliminary data.</text>
</comment>
<accession>A0A1F5NT31</accession>
<organism evidence="1 2">
    <name type="scientific">Candidatus Doudnabacteria bacterium RIFCSPHIGHO2_01_FULL_46_24</name>
    <dbReference type="NCBI Taxonomy" id="1817825"/>
    <lineage>
        <taxon>Bacteria</taxon>
        <taxon>Candidatus Doudnaibacteriota</taxon>
    </lineage>
</organism>
<dbReference type="Proteomes" id="UP000178892">
    <property type="component" value="Unassembled WGS sequence"/>
</dbReference>
<proteinExistence type="predicted"/>
<gene>
    <name evidence="1" type="ORF">A2720_04585</name>
</gene>
<name>A0A1F5NT31_9BACT</name>
<dbReference type="EMBL" id="MFEL01000018">
    <property type="protein sequence ID" value="OGE80807.1"/>
    <property type="molecule type" value="Genomic_DNA"/>
</dbReference>
<reference evidence="1 2" key="1">
    <citation type="journal article" date="2016" name="Nat. Commun.">
        <title>Thousands of microbial genomes shed light on interconnected biogeochemical processes in an aquifer system.</title>
        <authorList>
            <person name="Anantharaman K."/>
            <person name="Brown C.T."/>
            <person name="Hug L.A."/>
            <person name="Sharon I."/>
            <person name="Castelle C.J."/>
            <person name="Probst A.J."/>
            <person name="Thomas B.C."/>
            <person name="Singh A."/>
            <person name="Wilkins M.J."/>
            <person name="Karaoz U."/>
            <person name="Brodie E.L."/>
            <person name="Williams K.H."/>
            <person name="Hubbard S.S."/>
            <person name="Banfield J.F."/>
        </authorList>
    </citation>
    <scope>NUCLEOTIDE SEQUENCE [LARGE SCALE GENOMIC DNA]</scope>
</reference>
<protein>
    <submittedName>
        <fullName evidence="1">Uncharacterized protein</fullName>
    </submittedName>
</protein>
<sequence>MKLIEWETLGPWSGNDYRSLISNLGGNENALAVKSGRLVFKITKPDTENESGEFVLEEPIKPLFDSNGRRIPPQGMKAKAVDANRSFYLDQPKVDFAARLERFVEHFGGSAFMSADEFEARFAAILCRLATDPLMANLPTHGMVLPLALPKMQIGDLGQFTDDKLLAGVKRAYEQQFPGRSFKNYREGELAKQVKVVAQSHNRLLRKLAEGSVVLGYSPNCLQGFSIPADREQMATLPADVLLCGVIEPAAALTTYPDVLARDYQTPGLDCAAVLWQSGQHSLYFRAFGDRLWFGCGDLCAYDNYSGGVCLLG</sequence>
<evidence type="ECO:0000313" key="2">
    <source>
        <dbReference type="Proteomes" id="UP000178892"/>
    </source>
</evidence>
<evidence type="ECO:0000313" key="1">
    <source>
        <dbReference type="EMBL" id="OGE80807.1"/>
    </source>
</evidence>
<dbReference type="AlphaFoldDB" id="A0A1F5NT31"/>